<protein>
    <submittedName>
        <fullName evidence="6">Helix-turn-helix domain-containing protein</fullName>
    </submittedName>
</protein>
<reference evidence="6" key="1">
    <citation type="submission" date="2019-08" db="EMBL/GenBank/DDBJ databases">
        <title>Carotenoids and Carotenoid Binding Proteins in the Halophilic Cyanobacterium Euhalothece sp. ZM00.</title>
        <authorList>
            <person name="Cho S.M."/>
            <person name="Song J.Y."/>
            <person name="Park Y.-I."/>
        </authorList>
    </citation>
    <scope>NUCLEOTIDE SEQUENCE [LARGE SCALE GENOMIC DNA]</scope>
    <source>
        <strain evidence="6">Z-M001</strain>
    </source>
</reference>
<dbReference type="InterPro" id="IPR017900">
    <property type="entry name" value="4Fe4S_Fe_S_CS"/>
</dbReference>
<keyword evidence="1" id="KW-0479">Metal-binding</keyword>
<dbReference type="PROSITE" id="PS50943">
    <property type="entry name" value="HTH_CROC1"/>
    <property type="match status" value="1"/>
</dbReference>
<organism evidence="6 7">
    <name type="scientific">Euhalothece natronophila Z-M001</name>
    <dbReference type="NCBI Taxonomy" id="522448"/>
    <lineage>
        <taxon>Bacteria</taxon>
        <taxon>Bacillati</taxon>
        <taxon>Cyanobacteriota</taxon>
        <taxon>Cyanophyceae</taxon>
        <taxon>Oscillatoriophycideae</taxon>
        <taxon>Chroococcales</taxon>
        <taxon>Halothecacae</taxon>
        <taxon>Halothece cluster</taxon>
        <taxon>Euhalothece</taxon>
    </lineage>
</organism>
<dbReference type="CDD" id="cd00093">
    <property type="entry name" value="HTH_XRE"/>
    <property type="match status" value="1"/>
</dbReference>
<dbReference type="GO" id="GO:0046872">
    <property type="term" value="F:metal ion binding"/>
    <property type="evidence" value="ECO:0007669"/>
    <property type="project" value="UniProtKB-KW"/>
</dbReference>
<dbReference type="EMBL" id="CP042326">
    <property type="protein sequence ID" value="QDZ38824.1"/>
    <property type="molecule type" value="Genomic_DNA"/>
</dbReference>
<keyword evidence="7" id="KW-1185">Reference proteome</keyword>
<keyword evidence="3" id="KW-0411">Iron-sulfur</keyword>
<feature type="domain" description="4Fe-4S ferredoxin-type" evidence="5">
    <location>
        <begin position="1"/>
        <end position="29"/>
    </location>
</feature>
<dbReference type="Proteomes" id="UP000318453">
    <property type="component" value="Chromosome"/>
</dbReference>
<dbReference type="SUPFAM" id="SSF54862">
    <property type="entry name" value="4Fe-4S ferredoxins"/>
    <property type="match status" value="1"/>
</dbReference>
<evidence type="ECO:0000256" key="2">
    <source>
        <dbReference type="ARBA" id="ARBA00023004"/>
    </source>
</evidence>
<gene>
    <name evidence="6" type="ORF">FRE64_02055</name>
</gene>
<evidence type="ECO:0000313" key="7">
    <source>
        <dbReference type="Proteomes" id="UP000318453"/>
    </source>
</evidence>
<sequence length="534" mass="61448">MAYTIPKSCNNCGICLPQCPTHAIQVDQDDEYWVEAGLCNNCDNKSSNPICVSSCPDHLPLPLLSKKGRYKEQLRLLPTHSLFPDGETNPMATPMVIWEACNILAKGSDASWQKDDQDQLYFQRPVKQGKGKLEFWLTNDVMNNDPSCLSFAEAISTTDAMDIRAAALHLIFAAHVVSMEKPWEEEFIIDNKQIEEYLGLDKRKDLSKATKLSLIKSLVQQPCQLLTAIDWPRQGRIKSFSVAKDRIWHLMGIDHHFQEDSRGYKHLSGMTFRIKAGNWAAYFLNKQGHKKSLAFYQYGTLPEFMLSAVTTIWHQHEGAVRMMLWLLFKTKMGRQQRLTVSKLMEVAYGEKKIHEAWFSQERRKRLIRKFENDLETLHRYGVKPVFDPVTYPPKIQPLWAKLAEIPDDADEAMEFWINDACSDTQITEAAPRGKWNLLMKARILGFELPPEWDQQLSNWESKKEQKTRGKNRTQSVGNLSAKQIWNARKCLGISQRKLAQLIGKSQSWVRDLEKGRFSAKSNDCAKLQEVLQIQ</sequence>
<dbReference type="PROSITE" id="PS51379">
    <property type="entry name" value="4FE4S_FER_2"/>
    <property type="match status" value="1"/>
</dbReference>
<feature type="domain" description="HTH cro/C1-type" evidence="4">
    <location>
        <begin position="484"/>
        <end position="533"/>
    </location>
</feature>
<dbReference type="Pfam" id="PF00037">
    <property type="entry name" value="Fer4"/>
    <property type="match status" value="1"/>
</dbReference>
<dbReference type="SUPFAM" id="SSF47413">
    <property type="entry name" value="lambda repressor-like DNA-binding domains"/>
    <property type="match status" value="1"/>
</dbReference>
<dbReference type="GO" id="GO:0051536">
    <property type="term" value="F:iron-sulfur cluster binding"/>
    <property type="evidence" value="ECO:0007669"/>
    <property type="project" value="UniProtKB-KW"/>
</dbReference>
<evidence type="ECO:0000256" key="1">
    <source>
        <dbReference type="ARBA" id="ARBA00022723"/>
    </source>
</evidence>
<evidence type="ECO:0000313" key="6">
    <source>
        <dbReference type="EMBL" id="QDZ38824.1"/>
    </source>
</evidence>
<proteinExistence type="predicted"/>
<dbReference type="RefSeq" id="WP_146294435.1">
    <property type="nucleotide sequence ID" value="NZ_CP042326.1"/>
</dbReference>
<dbReference type="InterPro" id="IPR001387">
    <property type="entry name" value="Cro/C1-type_HTH"/>
</dbReference>
<name>A0A5B8NIN4_9CHRO</name>
<dbReference type="KEGG" id="enn:FRE64_02055"/>
<accession>A0A5B8NIN4</accession>
<keyword evidence="2" id="KW-0408">Iron</keyword>
<dbReference type="Gene3D" id="1.10.260.40">
    <property type="entry name" value="lambda repressor-like DNA-binding domains"/>
    <property type="match status" value="1"/>
</dbReference>
<dbReference type="Gene3D" id="3.30.70.20">
    <property type="match status" value="1"/>
</dbReference>
<evidence type="ECO:0000256" key="3">
    <source>
        <dbReference type="ARBA" id="ARBA00023014"/>
    </source>
</evidence>
<dbReference type="AlphaFoldDB" id="A0A5B8NIN4"/>
<dbReference type="InterPro" id="IPR017896">
    <property type="entry name" value="4Fe4S_Fe-S-bd"/>
</dbReference>
<dbReference type="InterPro" id="IPR010982">
    <property type="entry name" value="Lambda_DNA-bd_dom_sf"/>
</dbReference>
<evidence type="ECO:0000259" key="5">
    <source>
        <dbReference type="PROSITE" id="PS51379"/>
    </source>
</evidence>
<evidence type="ECO:0000259" key="4">
    <source>
        <dbReference type="PROSITE" id="PS50943"/>
    </source>
</evidence>
<dbReference type="GO" id="GO:0003677">
    <property type="term" value="F:DNA binding"/>
    <property type="evidence" value="ECO:0007669"/>
    <property type="project" value="InterPro"/>
</dbReference>
<dbReference type="Pfam" id="PF01381">
    <property type="entry name" value="HTH_3"/>
    <property type="match status" value="1"/>
</dbReference>
<dbReference type="OrthoDB" id="9800445at2"/>
<dbReference type="PROSITE" id="PS00198">
    <property type="entry name" value="4FE4S_FER_1"/>
    <property type="match status" value="1"/>
</dbReference>